<feature type="domain" description="SWIM-type" evidence="2">
    <location>
        <begin position="194"/>
        <end position="225"/>
    </location>
</feature>
<dbReference type="Proteomes" id="UP001292094">
    <property type="component" value="Unassembled WGS sequence"/>
</dbReference>
<evidence type="ECO:0000256" key="1">
    <source>
        <dbReference type="PROSITE-ProRule" id="PRU00325"/>
    </source>
</evidence>
<dbReference type="InterPro" id="IPR007527">
    <property type="entry name" value="Znf_SWIM"/>
</dbReference>
<evidence type="ECO:0000313" key="4">
    <source>
        <dbReference type="Proteomes" id="UP001292094"/>
    </source>
</evidence>
<proteinExistence type="predicted"/>
<keyword evidence="1" id="KW-0479">Metal-binding</keyword>
<evidence type="ECO:0000313" key="3">
    <source>
        <dbReference type="EMBL" id="KAK4318792.1"/>
    </source>
</evidence>
<accession>A0AAE1Q5G3</accession>
<dbReference type="AlphaFoldDB" id="A0AAE1Q5G3"/>
<dbReference type="PANTHER" id="PTHR35385:SF2">
    <property type="entry name" value="PROTEIN B, PUTATIVE-RELATED"/>
    <property type="match status" value="1"/>
</dbReference>
<evidence type="ECO:0000259" key="2">
    <source>
        <dbReference type="PROSITE" id="PS50966"/>
    </source>
</evidence>
<gene>
    <name evidence="3" type="ORF">Pmani_010215</name>
</gene>
<keyword evidence="1" id="KW-0863">Zinc-finger</keyword>
<sequence length="255" mass="28946">MKFLVTTCAQKERTLGAFINVPSQERMPKTTQGYEGETTVIQRERRLGQFGQSLSGSYVFSTFSSKYGGMWLCDGSHKISKEHRPLLMKVARQLVYAESELTPNDYWHAFCQSPEAQEYDQYVRCKAFSTNQLLPFMNEVYVAYMKQRLLVVALRRKKMNVPVNTSSSSSVSNLSRCNIHEFIVNSTSQDGVQYNVNMNIGICDCKTGQTGKVCKHQVASSEAYLMELPQVFISTQKTRQRIADIVLGKDKMLPS</sequence>
<dbReference type="PANTHER" id="PTHR35385">
    <property type="entry name" value="PROTEIN B, PUTATIVE-RELATED-RELATED"/>
    <property type="match status" value="1"/>
</dbReference>
<dbReference type="PROSITE" id="PS50966">
    <property type="entry name" value="ZF_SWIM"/>
    <property type="match status" value="1"/>
</dbReference>
<name>A0AAE1Q5G3_9EUCA</name>
<organism evidence="3 4">
    <name type="scientific">Petrolisthes manimaculis</name>
    <dbReference type="NCBI Taxonomy" id="1843537"/>
    <lineage>
        <taxon>Eukaryota</taxon>
        <taxon>Metazoa</taxon>
        <taxon>Ecdysozoa</taxon>
        <taxon>Arthropoda</taxon>
        <taxon>Crustacea</taxon>
        <taxon>Multicrustacea</taxon>
        <taxon>Malacostraca</taxon>
        <taxon>Eumalacostraca</taxon>
        <taxon>Eucarida</taxon>
        <taxon>Decapoda</taxon>
        <taxon>Pleocyemata</taxon>
        <taxon>Anomura</taxon>
        <taxon>Galatheoidea</taxon>
        <taxon>Porcellanidae</taxon>
        <taxon>Petrolisthes</taxon>
    </lineage>
</organism>
<protein>
    <recommendedName>
        <fullName evidence="2">SWIM-type domain-containing protein</fullName>
    </recommendedName>
</protein>
<dbReference type="EMBL" id="JAWZYT010000798">
    <property type="protein sequence ID" value="KAK4318792.1"/>
    <property type="molecule type" value="Genomic_DNA"/>
</dbReference>
<dbReference type="GO" id="GO:0008270">
    <property type="term" value="F:zinc ion binding"/>
    <property type="evidence" value="ECO:0007669"/>
    <property type="project" value="UniProtKB-KW"/>
</dbReference>
<keyword evidence="4" id="KW-1185">Reference proteome</keyword>
<comment type="caution">
    <text evidence="3">The sequence shown here is derived from an EMBL/GenBank/DDBJ whole genome shotgun (WGS) entry which is preliminary data.</text>
</comment>
<keyword evidence="1" id="KW-0862">Zinc</keyword>
<reference evidence="3" key="1">
    <citation type="submission" date="2023-11" db="EMBL/GenBank/DDBJ databases">
        <title>Genome assemblies of two species of porcelain crab, Petrolisthes cinctipes and Petrolisthes manimaculis (Anomura: Porcellanidae).</title>
        <authorList>
            <person name="Angst P."/>
        </authorList>
    </citation>
    <scope>NUCLEOTIDE SEQUENCE</scope>
    <source>
        <strain evidence="3">PB745_02</strain>
        <tissue evidence="3">Gill</tissue>
    </source>
</reference>